<dbReference type="InterPro" id="IPR009091">
    <property type="entry name" value="RCC1/BLIP-II"/>
</dbReference>
<evidence type="ECO:0000256" key="6">
    <source>
        <dbReference type="PROSITE-ProRule" id="PRU00235"/>
    </source>
</evidence>
<dbReference type="RefSeq" id="XP_002141123.1">
    <property type="nucleotide sequence ID" value="XM_002141087.1"/>
</dbReference>
<dbReference type="InterPro" id="IPR036961">
    <property type="entry name" value="Kinesin_motor_dom_sf"/>
</dbReference>
<name>B6AF07_CRYMR</name>
<proteinExistence type="inferred from homology"/>
<dbReference type="OMA" id="PYAITIQ"/>
<evidence type="ECO:0000259" key="8">
    <source>
        <dbReference type="PROSITE" id="PS51456"/>
    </source>
</evidence>
<dbReference type="GO" id="GO:0016020">
    <property type="term" value="C:membrane"/>
    <property type="evidence" value="ECO:0007669"/>
    <property type="project" value="TreeGrafter"/>
</dbReference>
<evidence type="ECO:0000313" key="9">
    <source>
        <dbReference type="EMBL" id="EEA06774.1"/>
    </source>
</evidence>
<dbReference type="Gene3D" id="1.10.10.820">
    <property type="match status" value="1"/>
</dbReference>
<dbReference type="FunFam" id="1.10.10.820:FF:000001">
    <property type="entry name" value="Myosin heavy chain"/>
    <property type="match status" value="1"/>
</dbReference>
<dbReference type="Gene3D" id="2.130.10.30">
    <property type="entry name" value="Regulator of chromosome condensation 1/beta-lactamase-inhibitor protein II"/>
    <property type="match status" value="2"/>
</dbReference>
<dbReference type="Gene3D" id="1.20.5.190">
    <property type="match status" value="2"/>
</dbReference>
<feature type="repeat" description="RCC1" evidence="6">
    <location>
        <begin position="1383"/>
        <end position="1437"/>
    </location>
</feature>
<dbReference type="EMBL" id="DS989730">
    <property type="protein sequence ID" value="EEA06774.1"/>
    <property type="molecule type" value="Genomic_DNA"/>
</dbReference>
<organism evidence="9 10">
    <name type="scientific">Cryptosporidium muris (strain RN66)</name>
    <dbReference type="NCBI Taxonomy" id="441375"/>
    <lineage>
        <taxon>Eukaryota</taxon>
        <taxon>Sar</taxon>
        <taxon>Alveolata</taxon>
        <taxon>Apicomplexa</taxon>
        <taxon>Conoidasida</taxon>
        <taxon>Coccidia</taxon>
        <taxon>Eucoccidiorida</taxon>
        <taxon>Eimeriorina</taxon>
        <taxon>Cryptosporidiidae</taxon>
        <taxon>Cryptosporidium</taxon>
    </lineage>
</organism>
<dbReference type="InterPro" id="IPR000048">
    <property type="entry name" value="IQ_motif_EF-hand-BS"/>
</dbReference>
<dbReference type="Gene3D" id="3.40.850.10">
    <property type="entry name" value="Kinesin motor domain"/>
    <property type="match status" value="1"/>
</dbReference>
<dbReference type="GO" id="GO:0000146">
    <property type="term" value="F:microfilament motor activity"/>
    <property type="evidence" value="ECO:0007669"/>
    <property type="project" value="TreeGrafter"/>
</dbReference>
<dbReference type="STRING" id="441375.B6AF07"/>
<dbReference type="eggNOG" id="KOG1426">
    <property type="taxonomic scope" value="Eukaryota"/>
</dbReference>
<dbReference type="SMART" id="SM00242">
    <property type="entry name" value="MYSc"/>
    <property type="match status" value="1"/>
</dbReference>
<keyword evidence="4 7" id="KW-0505">Motor protein</keyword>
<dbReference type="eggNOG" id="KOG0160">
    <property type="taxonomic scope" value="Eukaryota"/>
</dbReference>
<evidence type="ECO:0000256" key="7">
    <source>
        <dbReference type="PROSITE-ProRule" id="PRU00782"/>
    </source>
</evidence>
<dbReference type="Pfam" id="PF00063">
    <property type="entry name" value="Myosin_head"/>
    <property type="match status" value="1"/>
</dbReference>
<dbReference type="Gene3D" id="1.20.58.530">
    <property type="match status" value="1"/>
</dbReference>
<dbReference type="InterPro" id="IPR027417">
    <property type="entry name" value="P-loop_NTPase"/>
</dbReference>
<dbReference type="GO" id="GO:0051015">
    <property type="term" value="F:actin filament binding"/>
    <property type="evidence" value="ECO:0007669"/>
    <property type="project" value="TreeGrafter"/>
</dbReference>
<dbReference type="PRINTS" id="PR00193">
    <property type="entry name" value="MYOSINHEAVY"/>
</dbReference>
<dbReference type="PROSITE" id="PS50012">
    <property type="entry name" value="RCC1_3"/>
    <property type="match status" value="4"/>
</dbReference>
<dbReference type="Gene3D" id="1.20.120.720">
    <property type="entry name" value="Myosin VI head, motor domain, U50 subdomain"/>
    <property type="match status" value="1"/>
</dbReference>
<protein>
    <submittedName>
        <fullName evidence="9">Myosin head family protein</fullName>
    </submittedName>
</protein>
<evidence type="ECO:0000256" key="1">
    <source>
        <dbReference type="ARBA" id="ARBA00022741"/>
    </source>
</evidence>
<evidence type="ECO:0000313" key="10">
    <source>
        <dbReference type="Proteomes" id="UP000001460"/>
    </source>
</evidence>
<keyword evidence="1 7" id="KW-0547">Nucleotide-binding</keyword>
<reference evidence="9" key="1">
    <citation type="submission" date="2008-06" db="EMBL/GenBank/DDBJ databases">
        <authorList>
            <person name="Lorenzi H."/>
            <person name="Inman J."/>
            <person name="Miller J."/>
            <person name="Schobel S."/>
            <person name="Amedeo P."/>
            <person name="Caler E.V."/>
            <person name="da Silva J."/>
        </authorList>
    </citation>
    <scope>NUCLEOTIDE SEQUENCE [LARGE SCALE GENOMIC DNA]</scope>
    <source>
        <strain evidence="9">RN66</strain>
    </source>
</reference>
<evidence type="ECO:0000256" key="5">
    <source>
        <dbReference type="ARBA" id="ARBA00023203"/>
    </source>
</evidence>
<feature type="domain" description="Myosin motor" evidence="8">
    <location>
        <begin position="91"/>
        <end position="772"/>
    </location>
</feature>
<dbReference type="PANTHER" id="PTHR13140:SF270">
    <property type="entry name" value="MYOSIN-12"/>
    <property type="match status" value="1"/>
</dbReference>
<keyword evidence="5 7" id="KW-0009">Actin-binding</keyword>
<keyword evidence="3 7" id="KW-0518">Myosin</keyword>
<dbReference type="SMART" id="SM00015">
    <property type="entry name" value="IQ"/>
    <property type="match status" value="6"/>
</dbReference>
<dbReference type="GO" id="GO:0005737">
    <property type="term" value="C:cytoplasm"/>
    <property type="evidence" value="ECO:0007669"/>
    <property type="project" value="TreeGrafter"/>
</dbReference>
<dbReference type="Gene3D" id="1.20.5.4820">
    <property type="match status" value="1"/>
</dbReference>
<keyword evidence="2 7" id="KW-0067">ATP-binding</keyword>
<dbReference type="SUPFAM" id="SSF50985">
    <property type="entry name" value="RCC1/BLIP-II"/>
    <property type="match status" value="1"/>
</dbReference>
<dbReference type="GeneID" id="6996275"/>
<dbReference type="Pfam" id="PF00612">
    <property type="entry name" value="IQ"/>
    <property type="match status" value="2"/>
</dbReference>
<dbReference type="PANTHER" id="PTHR13140">
    <property type="entry name" value="MYOSIN"/>
    <property type="match status" value="1"/>
</dbReference>
<dbReference type="CDD" id="cd23767">
    <property type="entry name" value="IQCD"/>
    <property type="match status" value="1"/>
</dbReference>
<dbReference type="InterPro" id="IPR001609">
    <property type="entry name" value="Myosin_head_motor_dom-like"/>
</dbReference>
<dbReference type="VEuPathDB" id="CryptoDB:CMU_014500"/>
<accession>B6AF07</accession>
<evidence type="ECO:0000256" key="3">
    <source>
        <dbReference type="ARBA" id="ARBA00023123"/>
    </source>
</evidence>
<dbReference type="PROSITE" id="PS51456">
    <property type="entry name" value="MYOSIN_MOTOR"/>
    <property type="match status" value="1"/>
</dbReference>
<dbReference type="SUPFAM" id="SSF52540">
    <property type="entry name" value="P-loop containing nucleoside triphosphate hydrolases"/>
    <property type="match status" value="2"/>
</dbReference>
<gene>
    <name evidence="9" type="ORF">CMU_014500</name>
</gene>
<comment type="similarity">
    <text evidence="7">Belongs to the TRAFAC class myosin-kinesin ATPase superfamily. Myosin family.</text>
</comment>
<evidence type="ECO:0000256" key="4">
    <source>
        <dbReference type="ARBA" id="ARBA00023175"/>
    </source>
</evidence>
<dbReference type="PROSITE" id="PS50096">
    <property type="entry name" value="IQ"/>
    <property type="match status" value="2"/>
</dbReference>
<feature type="repeat" description="RCC1" evidence="6">
    <location>
        <begin position="1222"/>
        <end position="1277"/>
    </location>
</feature>
<evidence type="ECO:0000256" key="2">
    <source>
        <dbReference type="ARBA" id="ARBA00022840"/>
    </source>
</evidence>
<feature type="repeat" description="RCC1" evidence="6">
    <location>
        <begin position="1332"/>
        <end position="1382"/>
    </location>
</feature>
<dbReference type="OrthoDB" id="360151at2759"/>
<keyword evidence="10" id="KW-1185">Reference proteome</keyword>
<dbReference type="GO" id="GO:0005524">
    <property type="term" value="F:ATP binding"/>
    <property type="evidence" value="ECO:0007669"/>
    <property type="project" value="UniProtKB-UniRule"/>
</dbReference>
<dbReference type="GO" id="GO:0016459">
    <property type="term" value="C:myosin complex"/>
    <property type="evidence" value="ECO:0007669"/>
    <property type="project" value="UniProtKB-KW"/>
</dbReference>
<dbReference type="Proteomes" id="UP000001460">
    <property type="component" value="Unassembled WGS sequence"/>
</dbReference>
<feature type="region of interest" description="Actin-binding" evidence="7">
    <location>
        <begin position="647"/>
        <end position="669"/>
    </location>
</feature>
<feature type="binding site" evidence="7">
    <location>
        <begin position="190"/>
        <end position="197"/>
    </location>
    <ligand>
        <name>ATP</name>
        <dbReference type="ChEBI" id="CHEBI:30616"/>
    </ligand>
</feature>
<dbReference type="InterPro" id="IPR000408">
    <property type="entry name" value="Reg_chr_condens"/>
</dbReference>
<feature type="repeat" description="RCC1" evidence="6">
    <location>
        <begin position="1166"/>
        <end position="1221"/>
    </location>
</feature>
<sequence length="1631" mass="187256">MNVITSDIPPNGGSKPKDLGLKRKYSMVKADNLLINNYIWVQSPNKNITHRYLVGTVVGFSGNKICVKLEEGEVEVENSLCFNYNVGVDPYQINDLTKLAHTNEASVLYILNERFKKDLIYSYVGRLLIAVNPFKMISGLYGKENIQKYKKADYRFGLPSNLPPHTFAIAQKSLQLLESQKSNQSCIVTGESGAGKTETARQLMNYYALVGENINNKVQDVILGANPLLEALGNSKTLRNNNSSRFGRFIKLCIDNSKGITGGCISSYMLELSRIGHQIENERSYHIFYQILKYYKLEPNISKFKFREISWYKYLNSSKCYDVDTIDDVKEFSLNVYPQMERILSKKEDIEELICLYSGILLVGNIEFDEHEAMGTDNAAYIKSHDIFDDISTLWGVDKKTFEELILTNSIDIRGTKVTSALTPTRALEQIESCAKEIYLKCFEYLIKLINIAIQFDESKNFWIGILDIYGFEVFKINGFEQFLINFANEKLQQFFVLSVFETELKEYEDELIVHDDIKYEDNASLVHLFDGKGGLFDLLEEACLLANSTYENFTNSCHKMCKNKTGYLLPKGSVEDKFIIEHTAKTVEYTTKEFVIKNKHRLRPEIIELFKQSKNNIIKKSFENVEIINSNKLKGKFVANIFKISIDELLNILHSTSAQFIRCIKPNEKKVADLIEPDMVVDQLQSLSIMEAILLLQKGYAYRETFENFIKENMIIMKLLGQNIYNESSDPKEQCIKAMKSMKIPEKEWQIGKTKIFIKKDGWLAVERYFRSSIKKLLPIVECLVSIYRITTVREKMLNRVSMLIRCQSLAKTYIKTRFLIQRNKLVKTFIGIVLLMNTSKIVIRCEKAALKIQKVYRGYKVRASVNNELKKKIAGKKIYKLIRSLVIALRIKKKWMNVIIAIRSNRAASRLQKAWRRYRINKFIKELKKNVIQQVKALKIQSCWRYYYLRKIMLHYIKIAVPARKIQSLWRGYWVRKYMVHAAEFDKIRDKLRKVHYIIIIQSMIRRYWILAHLEQLYWSADFLQPIIHSKLTRVYWKKLKNSVICIQSWWKGDRVRQIIREERLNVLLMSERVRTQYLTRCECRNVLAWDIERRNMNRIIIGSSKEKPPQEGLQVIQIVVDVDISREYPVGWMEGLKGLNFSENYIKDIAIGGFHTVVLTGSGKVYTFGMNDKGQLGVGKNSIELLGRAIIRLNNPLQLTKIKSISSGIDHCIALSTSGMIYCWGANDYGQCGSNVNNTYLISPTIITLPSNSKNTIFTFAEAGGFHCVAITSENKILVWGRGFDLGLEGVNGSIFTPMQLNSPNLQKLGNINSLHCGLATTFLLGVNGYIAVFGRSTYGILGLGRGVYSTKRPKIITSICRVIDLSVGYNFVLAVTTDGNVYQWGQIPVWNPLLERPVPTNFYTPQFVKLNSNNNPVLQVQAGWWHSVIRMKNNLLLSWTFLENNSEVLYKNSNKQAKMKNISENVIKPVIFKLELAEGRCTKTIHVVSSPSITVVLRSGPDHYNKDIIGTKVYHKYLIKQGYTGTEIPLQSKLKYDSVDELSDDLEIYKDKSTNESWEIFNKSCKLLDIFESSPYPALKNRQVPFIIDDNSSAKALNKAKINLINVHTSVKSSAIGSKNIQLNGSR</sequence>
<dbReference type="Pfam" id="PF13540">
    <property type="entry name" value="RCC1_2"/>
    <property type="match status" value="2"/>
</dbReference>
<dbReference type="GO" id="GO:0007015">
    <property type="term" value="P:actin filament organization"/>
    <property type="evidence" value="ECO:0007669"/>
    <property type="project" value="TreeGrafter"/>
</dbReference>